<sequence length="129" mass="15121">MRTFLVDTNAFLRFLLADVPPQTKDVKSLFLEAKNRKIKLFVPSIVIFEIIFSLEKYYGLDKKTVGQKLDMILSSDYLDVENREAFLLGLEIYSQEKISFTDCYLVARSRLKEYSLFTFDQKLRKLTAN</sequence>
<evidence type="ECO:0000313" key="3">
    <source>
        <dbReference type="Proteomes" id="UP000178429"/>
    </source>
</evidence>
<evidence type="ECO:0000313" key="2">
    <source>
        <dbReference type="EMBL" id="OGM70302.1"/>
    </source>
</evidence>
<dbReference type="AlphaFoldDB" id="A0A1F8C218"/>
<dbReference type="SUPFAM" id="SSF88723">
    <property type="entry name" value="PIN domain-like"/>
    <property type="match status" value="1"/>
</dbReference>
<evidence type="ECO:0000259" key="1">
    <source>
        <dbReference type="Pfam" id="PF01850"/>
    </source>
</evidence>
<name>A0A1F8C218_9BACT</name>
<dbReference type="InterPro" id="IPR002716">
    <property type="entry name" value="PIN_dom"/>
</dbReference>
<dbReference type="STRING" id="1802525.A2975_04505"/>
<dbReference type="Pfam" id="PF01850">
    <property type="entry name" value="PIN"/>
    <property type="match status" value="1"/>
</dbReference>
<gene>
    <name evidence="2" type="ORF">A2975_04505</name>
</gene>
<protein>
    <recommendedName>
        <fullName evidence="1">PIN domain-containing protein</fullName>
    </recommendedName>
</protein>
<organism evidence="2 3">
    <name type="scientific">Candidatus Woesebacteria bacterium RIFCSPLOWO2_01_FULL_44_14</name>
    <dbReference type="NCBI Taxonomy" id="1802525"/>
    <lineage>
        <taxon>Bacteria</taxon>
        <taxon>Candidatus Woeseibacteriota</taxon>
    </lineage>
</organism>
<proteinExistence type="predicted"/>
<dbReference type="PANTHER" id="PTHR39664">
    <property type="match status" value="1"/>
</dbReference>
<dbReference type="PANTHER" id="PTHR39664:SF2">
    <property type="entry name" value="NUCLEIC ACID-BINDING PROTEIN, CONTAINING PIN DOMAIN-RELATED"/>
    <property type="match status" value="1"/>
</dbReference>
<dbReference type="EMBL" id="MGHL01000006">
    <property type="protein sequence ID" value="OGM70302.1"/>
    <property type="molecule type" value="Genomic_DNA"/>
</dbReference>
<dbReference type="InterPro" id="IPR029060">
    <property type="entry name" value="PIN-like_dom_sf"/>
</dbReference>
<feature type="domain" description="PIN" evidence="1">
    <location>
        <begin position="5"/>
        <end position="126"/>
    </location>
</feature>
<reference evidence="2 3" key="1">
    <citation type="journal article" date="2016" name="Nat. Commun.">
        <title>Thousands of microbial genomes shed light on interconnected biogeochemical processes in an aquifer system.</title>
        <authorList>
            <person name="Anantharaman K."/>
            <person name="Brown C.T."/>
            <person name="Hug L.A."/>
            <person name="Sharon I."/>
            <person name="Castelle C.J."/>
            <person name="Probst A.J."/>
            <person name="Thomas B.C."/>
            <person name="Singh A."/>
            <person name="Wilkins M.J."/>
            <person name="Karaoz U."/>
            <person name="Brodie E.L."/>
            <person name="Williams K.H."/>
            <person name="Hubbard S.S."/>
            <person name="Banfield J.F."/>
        </authorList>
    </citation>
    <scope>NUCLEOTIDE SEQUENCE [LARGE SCALE GENOMIC DNA]</scope>
</reference>
<dbReference type="Gene3D" id="3.40.50.1010">
    <property type="entry name" value="5'-nuclease"/>
    <property type="match status" value="1"/>
</dbReference>
<comment type="caution">
    <text evidence="2">The sequence shown here is derived from an EMBL/GenBank/DDBJ whole genome shotgun (WGS) entry which is preliminary data.</text>
</comment>
<accession>A0A1F8C218</accession>
<dbReference type="Proteomes" id="UP000178429">
    <property type="component" value="Unassembled WGS sequence"/>
</dbReference>